<keyword evidence="2" id="KW-1185">Reference proteome</keyword>
<dbReference type="Proteomes" id="UP000637578">
    <property type="component" value="Unassembled WGS sequence"/>
</dbReference>
<protein>
    <recommendedName>
        <fullName evidence="3">IrrE N-terminal-like domain-containing protein</fullName>
    </recommendedName>
</protein>
<proteinExistence type="predicted"/>
<accession>A0A8J3CL62</accession>
<comment type="caution">
    <text evidence="1">The sequence shown here is derived from an EMBL/GenBank/DDBJ whole genome shotgun (WGS) entry which is preliminary data.</text>
</comment>
<evidence type="ECO:0000313" key="1">
    <source>
        <dbReference type="EMBL" id="GGM81306.1"/>
    </source>
</evidence>
<evidence type="ECO:0000313" key="2">
    <source>
        <dbReference type="Proteomes" id="UP000637578"/>
    </source>
</evidence>
<dbReference type="EMBL" id="BMMK01000051">
    <property type="protein sequence ID" value="GGM81306.1"/>
    <property type="molecule type" value="Genomic_DNA"/>
</dbReference>
<evidence type="ECO:0008006" key="3">
    <source>
        <dbReference type="Google" id="ProtNLM"/>
    </source>
</evidence>
<dbReference type="AlphaFoldDB" id="A0A8J3CL62"/>
<dbReference type="Gene3D" id="1.10.10.2910">
    <property type="match status" value="1"/>
</dbReference>
<organism evidence="1 2">
    <name type="scientific">Longimycelium tulufanense</name>
    <dbReference type="NCBI Taxonomy" id="907463"/>
    <lineage>
        <taxon>Bacteria</taxon>
        <taxon>Bacillati</taxon>
        <taxon>Actinomycetota</taxon>
        <taxon>Actinomycetes</taxon>
        <taxon>Pseudonocardiales</taxon>
        <taxon>Pseudonocardiaceae</taxon>
        <taxon>Longimycelium</taxon>
    </lineage>
</organism>
<gene>
    <name evidence="1" type="ORF">GCM10012275_59940</name>
</gene>
<reference evidence="1" key="1">
    <citation type="journal article" date="2014" name="Int. J. Syst. Evol. Microbiol.">
        <title>Complete genome sequence of Corynebacterium casei LMG S-19264T (=DSM 44701T), isolated from a smear-ripened cheese.</title>
        <authorList>
            <consortium name="US DOE Joint Genome Institute (JGI-PGF)"/>
            <person name="Walter F."/>
            <person name="Albersmeier A."/>
            <person name="Kalinowski J."/>
            <person name="Ruckert C."/>
        </authorList>
    </citation>
    <scope>NUCLEOTIDE SEQUENCE</scope>
    <source>
        <strain evidence="1">CGMCC 4.5737</strain>
    </source>
</reference>
<name>A0A8J3CL62_9PSEU</name>
<reference evidence="1" key="2">
    <citation type="submission" date="2020-09" db="EMBL/GenBank/DDBJ databases">
        <authorList>
            <person name="Sun Q."/>
            <person name="Zhou Y."/>
        </authorList>
    </citation>
    <scope>NUCLEOTIDE SEQUENCE</scope>
    <source>
        <strain evidence="1">CGMCC 4.5737</strain>
    </source>
</reference>
<sequence>MKDWALRRRCRRLLRELDIQPPLQVKELCEQLGRQRGRPINLAPFPLPVPGPFGLWIAAADADHIVYQQETSPFHQDHIILHEIGHILAEHRSDDHDEEFWLSMMPDLSPEAVRRALRRSSYDTAHEREAELVATLILEWAAVLNRVSPTRASNAAVQRFQSALGDRRGWL</sequence>
<dbReference type="RefSeq" id="WP_189061790.1">
    <property type="nucleotide sequence ID" value="NZ_BMMK01000051.1"/>
</dbReference>